<feature type="domain" description="GCVT N-terminal" evidence="3">
    <location>
        <begin position="432"/>
        <end position="691"/>
    </location>
</feature>
<dbReference type="Pfam" id="PF01571">
    <property type="entry name" value="GCV_T"/>
    <property type="match status" value="1"/>
</dbReference>
<accession>V5H8R9</accession>
<name>V5H8R9_IXORI</name>
<protein>
    <submittedName>
        <fullName evidence="5">Putative dimethylglycine dehydrogenase</fullName>
    </submittedName>
</protein>
<organism evidence="5">
    <name type="scientific">Ixodes ricinus</name>
    <name type="common">Common tick</name>
    <name type="synonym">Acarus ricinus</name>
    <dbReference type="NCBI Taxonomy" id="34613"/>
    <lineage>
        <taxon>Eukaryota</taxon>
        <taxon>Metazoa</taxon>
        <taxon>Ecdysozoa</taxon>
        <taxon>Arthropoda</taxon>
        <taxon>Chelicerata</taxon>
        <taxon>Arachnida</taxon>
        <taxon>Acari</taxon>
        <taxon>Parasitiformes</taxon>
        <taxon>Ixodida</taxon>
        <taxon>Ixodoidea</taxon>
        <taxon>Ixodidae</taxon>
        <taxon>Ixodinae</taxon>
        <taxon>Ixodes</taxon>
    </lineage>
</organism>
<dbReference type="SUPFAM" id="SSF103025">
    <property type="entry name" value="Folate-binding domain"/>
    <property type="match status" value="1"/>
</dbReference>
<dbReference type="FunFam" id="3.30.70.1400:FF:000003">
    <property type="entry name" value="Pyruvate dehydrogenase phosphatase regulatory subunit"/>
    <property type="match status" value="1"/>
</dbReference>
<evidence type="ECO:0000259" key="3">
    <source>
        <dbReference type="Pfam" id="PF01571"/>
    </source>
</evidence>
<dbReference type="Pfam" id="PF16350">
    <property type="entry name" value="FAO_M"/>
    <property type="match status" value="1"/>
</dbReference>
<dbReference type="Pfam" id="PF01266">
    <property type="entry name" value="DAO"/>
    <property type="match status" value="1"/>
</dbReference>
<sequence length="865" mass="95453">MSERVLPKLARVVICGAGVVGNSIAYHLVKRGWTDLVVLEKGRIGCGATWRSSGLAGQLHPTVNGIIARSSVKLYNSLQQEGHDIGWQQCGTLSIARTRKRMVSLQRLAAEARARGVDCTVHQPQSLKELHPFLRTEDLAGGVFVPGDGVVDTEALCQTLAKLAQEGGAQYVEECQVHRVLSHEGTVVGADTELGTINCEYFILAGGMWSRELAQASQPKFSVPIHAAKHSFGVTKPLDDTDRSLPVVWDYDGRVYSRTFGRGFLVGGFEETAKPLFHYDVPDKFEFLRLAPDYPQFKGIYEQFQHRFPDLRHLELAELVTAPETFTPDNHCILGETSEVEGLFLAVGMNGAQAQSAGGVGRALALWLCDGAPRAYLLPCDCRRFLDLHNNAKFLRERVTEAVGRTCLEPHPLQAEFRTGRRLRCSPLLPLQEQQGAVLGERMGFERALFFDTQHESGERQLSASPTYGQPDWLELVHQEYVACRERVGISDMSSFTKFYLESGGLEVVSLLQMLCSNEVDVPVGHIVQTGMQNDRGGYENDCSLIRLEKNRYLIIAPTKQQMRCQTWIRRHVAPDSPIVVADVTSMYTAICIMGQWAPDLMAELTDSPLGAKDFPLFTWKELDIGLASGIKVCHMTHTGDRGWVLYIPNEYALHVYDRILQVGLKYGIQHAGYFAMKTLRIEKFFAFLGARTWTAPPRPSSADGPSGSSSTRTLWAGKPCCGKRSRGCVAATCSCCCRTTTRTATPGPGAGSRSCGRTAASASPPPPATGSPSAARSAWAFVENRDEKGVPQTVTNDFILKNELTVDIGRPQVFCTRQHPLAISGLQDDLSRPPLPGHKVKTVFQERQDRPNVGFMHPRWDPVV</sequence>
<dbReference type="AlphaFoldDB" id="V5H8R9"/>
<dbReference type="EMBL" id="GANP01015140">
    <property type="protein sequence ID" value="JAB69328.1"/>
    <property type="molecule type" value="mRNA"/>
</dbReference>
<evidence type="ECO:0000259" key="2">
    <source>
        <dbReference type="Pfam" id="PF01266"/>
    </source>
</evidence>
<feature type="region of interest" description="Disordered" evidence="1">
    <location>
        <begin position="744"/>
        <end position="775"/>
    </location>
</feature>
<dbReference type="PANTHER" id="PTHR13847">
    <property type="entry name" value="SARCOSINE DEHYDROGENASE-RELATED"/>
    <property type="match status" value="1"/>
</dbReference>
<dbReference type="Gene3D" id="3.30.9.10">
    <property type="entry name" value="D-Amino Acid Oxidase, subunit A, domain 2"/>
    <property type="match status" value="1"/>
</dbReference>
<evidence type="ECO:0000259" key="4">
    <source>
        <dbReference type="Pfam" id="PF16350"/>
    </source>
</evidence>
<dbReference type="SUPFAM" id="SSF51905">
    <property type="entry name" value="FAD/NAD(P)-binding domain"/>
    <property type="match status" value="1"/>
</dbReference>
<dbReference type="InterPro" id="IPR032503">
    <property type="entry name" value="FAO_M"/>
</dbReference>
<evidence type="ECO:0000313" key="5">
    <source>
        <dbReference type="EMBL" id="JAB69328.1"/>
    </source>
</evidence>
<feature type="domain" description="FAD dependent oxidoreductase" evidence="2">
    <location>
        <begin position="11"/>
        <end position="365"/>
    </location>
</feature>
<feature type="domain" description="FAD dependent oxidoreductase central" evidence="4">
    <location>
        <begin position="370"/>
        <end position="426"/>
    </location>
</feature>
<evidence type="ECO:0000256" key="1">
    <source>
        <dbReference type="SAM" id="MobiDB-lite"/>
    </source>
</evidence>
<dbReference type="SUPFAM" id="SSF54373">
    <property type="entry name" value="FAD-linked reductases, C-terminal domain"/>
    <property type="match status" value="1"/>
</dbReference>
<dbReference type="Gene3D" id="3.50.50.60">
    <property type="entry name" value="FAD/NAD(P)-binding domain"/>
    <property type="match status" value="1"/>
</dbReference>
<dbReference type="Gene3D" id="3.30.70.1400">
    <property type="entry name" value="Aminomethyltransferase beta-barrel domains"/>
    <property type="match status" value="1"/>
</dbReference>
<dbReference type="InterPro" id="IPR006076">
    <property type="entry name" value="FAD-dep_OxRdtase"/>
</dbReference>
<dbReference type="Gene3D" id="3.30.1360.120">
    <property type="entry name" value="Probable tRNA modification gtpase trme, domain 1"/>
    <property type="match status" value="1"/>
</dbReference>
<reference evidence="5" key="1">
    <citation type="journal article" date="2015" name="Sci. Rep.">
        <title>Tissue- and time-dependent transcription in Ixodes ricinus salivary glands and midguts when blood feeding on the vertebrate host.</title>
        <authorList>
            <person name="Kotsyfakis M."/>
            <person name="Schwarz A."/>
            <person name="Erhart J."/>
            <person name="Ribeiro J.M."/>
        </authorList>
    </citation>
    <scope>NUCLEOTIDE SEQUENCE</scope>
    <source>
        <tissue evidence="5">Salivary gland and midgut</tissue>
    </source>
</reference>
<dbReference type="InterPro" id="IPR006222">
    <property type="entry name" value="GCVT_N"/>
</dbReference>
<dbReference type="InterPro" id="IPR036188">
    <property type="entry name" value="FAD/NAD-bd_sf"/>
</dbReference>
<proteinExistence type="evidence at transcript level"/>
<dbReference type="PANTHER" id="PTHR13847:SF193">
    <property type="entry name" value="PYRUVATE DEHYDROGENASE PHOSPHATASE REGULATORY SUBUNIT, MITOCHONDRIAL"/>
    <property type="match status" value="1"/>
</dbReference>
<dbReference type="GO" id="GO:0005759">
    <property type="term" value="C:mitochondrial matrix"/>
    <property type="evidence" value="ECO:0007669"/>
    <property type="project" value="TreeGrafter"/>
</dbReference>
<dbReference type="InterPro" id="IPR027266">
    <property type="entry name" value="TrmE/GcvT-like"/>
</dbReference>